<reference evidence="4" key="1">
    <citation type="journal article" date="2019" name="Int. J. Syst. Evol. Microbiol.">
        <title>The Global Catalogue of Microorganisms (GCM) 10K type strain sequencing project: providing services to taxonomists for standard genome sequencing and annotation.</title>
        <authorList>
            <consortium name="The Broad Institute Genomics Platform"/>
            <consortium name="The Broad Institute Genome Sequencing Center for Infectious Disease"/>
            <person name="Wu L."/>
            <person name="Ma J."/>
        </authorList>
    </citation>
    <scope>NUCLEOTIDE SEQUENCE [LARGE SCALE GENOMIC DNA]</scope>
    <source>
        <strain evidence="4">JCM 17809</strain>
    </source>
</reference>
<proteinExistence type="predicted"/>
<evidence type="ECO:0000256" key="1">
    <source>
        <dbReference type="SAM" id="MobiDB-lite"/>
    </source>
</evidence>
<protein>
    <submittedName>
        <fullName evidence="3">Zinc ribbon domain-containing protein</fullName>
    </submittedName>
</protein>
<dbReference type="InterPro" id="IPR013429">
    <property type="entry name" value="Regulatory_FmdB_Zinc_ribbon"/>
</dbReference>
<organism evidence="3 4">
    <name type="scientific">Fodinibacter luteus</name>
    <dbReference type="NCBI Taxonomy" id="552064"/>
    <lineage>
        <taxon>Bacteria</taxon>
        <taxon>Bacillati</taxon>
        <taxon>Actinomycetota</taxon>
        <taxon>Actinomycetes</taxon>
        <taxon>Micrococcales</taxon>
        <taxon>Intrasporangiaceae</taxon>
        <taxon>Fodinibacter (ex Wang et al. 2009)</taxon>
    </lineage>
</organism>
<evidence type="ECO:0000259" key="2">
    <source>
        <dbReference type="SMART" id="SM00834"/>
    </source>
</evidence>
<name>A0ABP8KIZ8_9MICO</name>
<comment type="caution">
    <text evidence="3">The sequence shown here is derived from an EMBL/GenBank/DDBJ whole genome shotgun (WGS) entry which is preliminary data.</text>
</comment>
<dbReference type="EMBL" id="BAABGM010000015">
    <property type="protein sequence ID" value="GAA4407627.1"/>
    <property type="molecule type" value="Genomic_DNA"/>
</dbReference>
<feature type="region of interest" description="Disordered" evidence="1">
    <location>
        <begin position="63"/>
        <end position="96"/>
    </location>
</feature>
<evidence type="ECO:0000313" key="3">
    <source>
        <dbReference type="EMBL" id="GAA4407627.1"/>
    </source>
</evidence>
<dbReference type="Proteomes" id="UP001500945">
    <property type="component" value="Unassembled WGS sequence"/>
</dbReference>
<dbReference type="RefSeq" id="WP_425474963.1">
    <property type="nucleotide sequence ID" value="NZ_BAABGM010000015.1"/>
</dbReference>
<sequence length="96" mass="10007">MATYEFNCAEHGVLTVSVPMAEVTSTIPCPSCGEPARRRYTAPGLALGDAAARRLIEATTATAHEPAVVRSPTGAPVRRSGARPLADPRTARLPAP</sequence>
<evidence type="ECO:0000313" key="4">
    <source>
        <dbReference type="Proteomes" id="UP001500945"/>
    </source>
</evidence>
<keyword evidence="4" id="KW-1185">Reference proteome</keyword>
<dbReference type="SMART" id="SM00834">
    <property type="entry name" value="CxxC_CXXC_SSSS"/>
    <property type="match status" value="1"/>
</dbReference>
<feature type="domain" description="Putative regulatory protein FmdB zinc ribbon" evidence="2">
    <location>
        <begin position="1"/>
        <end position="41"/>
    </location>
</feature>
<accession>A0ABP8KIZ8</accession>
<dbReference type="NCBIfam" id="TIGR02605">
    <property type="entry name" value="CxxC_CxxC_SSSS"/>
    <property type="match status" value="1"/>
</dbReference>
<gene>
    <name evidence="3" type="ORF">GCM10023168_23870</name>
</gene>